<dbReference type="GO" id="GO:0006310">
    <property type="term" value="P:DNA recombination"/>
    <property type="evidence" value="ECO:0007669"/>
    <property type="project" value="InterPro"/>
</dbReference>
<dbReference type="GO" id="GO:0046872">
    <property type="term" value="F:metal ion binding"/>
    <property type="evidence" value="ECO:0007669"/>
    <property type="project" value="UniProtKB-KW"/>
</dbReference>
<dbReference type="EMBL" id="UINC01003070">
    <property type="protein sequence ID" value="SVA03072.1"/>
    <property type="molecule type" value="Genomic_DNA"/>
</dbReference>
<sequence>VRSQFQNCGLILSSATPSLETQNNINKNKYEHVFLSKQFSGLPLPSVELIDLTKNKLDKNNWISSIIFKELTNCLEKKEQALIFLNRRGYSPLSLCIECGYRFQCQHCSSWLVMHQQKKRLLCHHCGTILQIQNDCPKCSKKNSIKFIGPGVERVAEELTKYYPEKNIAIMSSDSANTPKKIKTIIDQFTNKKIDILVATQIMAKGYDFPNLSFVGVVDADAGLFGGDMRAIEKTFNLLQQVSGRAGRSQRAGKVMIQTYYPQQVVIQSLKNHDRASFIKQTLKEREQFAIPPFGYMTSIIFSGPSKSLIEKYASNLVQNSKKDKSIDVLGPVEAPRFLLRGQYRYRILLKGNNRKNLNKFTRQMLDLSPKPPLVKVIVDVDPYSFM</sequence>
<gene>
    <name evidence="9" type="ORF">METZ01_LOCUS55926</name>
</gene>
<dbReference type="PANTHER" id="PTHR30580">
    <property type="entry name" value="PRIMOSOMAL PROTEIN N"/>
    <property type="match status" value="1"/>
</dbReference>
<dbReference type="InterPro" id="IPR001650">
    <property type="entry name" value="Helicase_C-like"/>
</dbReference>
<name>A0A381SG52_9ZZZZ</name>
<dbReference type="GO" id="GO:0005524">
    <property type="term" value="F:ATP binding"/>
    <property type="evidence" value="ECO:0007669"/>
    <property type="project" value="UniProtKB-KW"/>
</dbReference>
<dbReference type="AlphaFoldDB" id="A0A381SG52"/>
<dbReference type="Pfam" id="PF00271">
    <property type="entry name" value="Helicase_C"/>
    <property type="match status" value="1"/>
</dbReference>
<dbReference type="PANTHER" id="PTHR30580:SF0">
    <property type="entry name" value="PRIMOSOMAL PROTEIN N"/>
    <property type="match status" value="1"/>
</dbReference>
<dbReference type="GO" id="GO:0003677">
    <property type="term" value="F:DNA binding"/>
    <property type="evidence" value="ECO:0007669"/>
    <property type="project" value="UniProtKB-KW"/>
</dbReference>
<dbReference type="InterPro" id="IPR005259">
    <property type="entry name" value="PriA"/>
</dbReference>
<keyword evidence="6" id="KW-0067">ATP-binding</keyword>
<keyword evidence="7" id="KW-0238">DNA-binding</keyword>
<dbReference type="InterPro" id="IPR041236">
    <property type="entry name" value="PriA_C"/>
</dbReference>
<feature type="domain" description="Helicase C-terminal" evidence="8">
    <location>
        <begin position="131"/>
        <end position="302"/>
    </location>
</feature>
<dbReference type="SMART" id="SM00490">
    <property type="entry name" value="HELICc"/>
    <property type="match status" value="1"/>
</dbReference>
<evidence type="ECO:0000313" key="9">
    <source>
        <dbReference type="EMBL" id="SVA03072.1"/>
    </source>
</evidence>
<organism evidence="9">
    <name type="scientific">marine metagenome</name>
    <dbReference type="NCBI Taxonomy" id="408172"/>
    <lineage>
        <taxon>unclassified sequences</taxon>
        <taxon>metagenomes</taxon>
        <taxon>ecological metagenomes</taxon>
    </lineage>
</organism>
<keyword evidence="4" id="KW-0547">Nucleotide-binding</keyword>
<evidence type="ECO:0000256" key="7">
    <source>
        <dbReference type="ARBA" id="ARBA00023125"/>
    </source>
</evidence>
<dbReference type="PROSITE" id="PS51194">
    <property type="entry name" value="HELICASE_CTER"/>
    <property type="match status" value="1"/>
</dbReference>
<dbReference type="Gene3D" id="3.40.50.300">
    <property type="entry name" value="P-loop containing nucleotide triphosphate hydrolases"/>
    <property type="match status" value="1"/>
</dbReference>
<dbReference type="GO" id="GO:0006270">
    <property type="term" value="P:DNA replication initiation"/>
    <property type="evidence" value="ECO:0007669"/>
    <property type="project" value="TreeGrafter"/>
</dbReference>
<dbReference type="GO" id="GO:0006302">
    <property type="term" value="P:double-strand break repair"/>
    <property type="evidence" value="ECO:0007669"/>
    <property type="project" value="InterPro"/>
</dbReference>
<dbReference type="GO" id="GO:0006269">
    <property type="term" value="P:DNA replication, synthesis of primer"/>
    <property type="evidence" value="ECO:0007669"/>
    <property type="project" value="UniProtKB-KW"/>
</dbReference>
<evidence type="ECO:0000256" key="5">
    <source>
        <dbReference type="ARBA" id="ARBA00022833"/>
    </source>
</evidence>
<dbReference type="NCBIfam" id="TIGR00595">
    <property type="entry name" value="priA"/>
    <property type="match status" value="1"/>
</dbReference>
<proteinExistence type="predicted"/>
<dbReference type="SUPFAM" id="SSF52540">
    <property type="entry name" value="P-loop containing nucleoside triphosphate hydrolases"/>
    <property type="match status" value="1"/>
</dbReference>
<keyword evidence="3" id="KW-0479">Metal-binding</keyword>
<evidence type="ECO:0000259" key="8">
    <source>
        <dbReference type="PROSITE" id="PS51194"/>
    </source>
</evidence>
<evidence type="ECO:0000256" key="3">
    <source>
        <dbReference type="ARBA" id="ARBA00022723"/>
    </source>
</evidence>
<feature type="non-terminal residue" evidence="9">
    <location>
        <position position="1"/>
    </location>
</feature>
<dbReference type="InterPro" id="IPR040498">
    <property type="entry name" value="PriA_CRR"/>
</dbReference>
<dbReference type="GO" id="GO:1990077">
    <property type="term" value="C:primosome complex"/>
    <property type="evidence" value="ECO:0007669"/>
    <property type="project" value="UniProtKB-KW"/>
</dbReference>
<protein>
    <recommendedName>
        <fullName evidence="8">Helicase C-terminal domain-containing protein</fullName>
    </recommendedName>
</protein>
<dbReference type="Pfam" id="PF18319">
    <property type="entry name" value="Zn_ribbon_PriA"/>
    <property type="match status" value="1"/>
</dbReference>
<keyword evidence="1" id="KW-0639">Primosome</keyword>
<dbReference type="InterPro" id="IPR027417">
    <property type="entry name" value="P-loop_NTPase"/>
</dbReference>
<keyword evidence="5" id="KW-0862">Zinc</keyword>
<dbReference type="Pfam" id="PF18074">
    <property type="entry name" value="PriA_C"/>
    <property type="match status" value="1"/>
</dbReference>
<accession>A0A381SG52</accession>
<keyword evidence="2" id="KW-0235">DNA replication</keyword>
<evidence type="ECO:0000256" key="2">
    <source>
        <dbReference type="ARBA" id="ARBA00022705"/>
    </source>
</evidence>
<dbReference type="GO" id="GO:0043138">
    <property type="term" value="F:3'-5' DNA helicase activity"/>
    <property type="evidence" value="ECO:0007669"/>
    <property type="project" value="TreeGrafter"/>
</dbReference>
<evidence type="ECO:0000256" key="6">
    <source>
        <dbReference type="ARBA" id="ARBA00022840"/>
    </source>
</evidence>
<evidence type="ECO:0000256" key="4">
    <source>
        <dbReference type="ARBA" id="ARBA00022741"/>
    </source>
</evidence>
<reference evidence="9" key="1">
    <citation type="submission" date="2018-05" db="EMBL/GenBank/DDBJ databases">
        <authorList>
            <person name="Lanie J.A."/>
            <person name="Ng W.-L."/>
            <person name="Kazmierczak K.M."/>
            <person name="Andrzejewski T.M."/>
            <person name="Davidsen T.M."/>
            <person name="Wayne K.J."/>
            <person name="Tettelin H."/>
            <person name="Glass J.I."/>
            <person name="Rusch D."/>
            <person name="Podicherti R."/>
            <person name="Tsui H.-C.T."/>
            <person name="Winkler M.E."/>
        </authorList>
    </citation>
    <scope>NUCLEOTIDE SEQUENCE</scope>
</reference>
<evidence type="ECO:0000256" key="1">
    <source>
        <dbReference type="ARBA" id="ARBA00022515"/>
    </source>
</evidence>